<dbReference type="InterPro" id="IPR005119">
    <property type="entry name" value="LysR_subst-bd"/>
</dbReference>
<dbReference type="Pfam" id="PF03466">
    <property type="entry name" value="LysR_substrate"/>
    <property type="match status" value="1"/>
</dbReference>
<dbReference type="InterPro" id="IPR058163">
    <property type="entry name" value="LysR-type_TF_proteobact-type"/>
</dbReference>
<dbReference type="InterPro" id="IPR036388">
    <property type="entry name" value="WH-like_DNA-bd_sf"/>
</dbReference>
<evidence type="ECO:0000256" key="4">
    <source>
        <dbReference type="ARBA" id="ARBA00023163"/>
    </source>
</evidence>
<comment type="similarity">
    <text evidence="1">Belongs to the LysR transcriptional regulatory family.</text>
</comment>
<dbReference type="SUPFAM" id="SSF53850">
    <property type="entry name" value="Periplasmic binding protein-like II"/>
    <property type="match status" value="1"/>
</dbReference>
<keyword evidence="7" id="KW-1185">Reference proteome</keyword>
<comment type="caution">
    <text evidence="6">The sequence shown here is derived from an EMBL/GenBank/DDBJ whole genome shotgun (WGS) entry which is preliminary data.</text>
</comment>
<dbReference type="CDD" id="cd08422">
    <property type="entry name" value="PBP2_CrgA_like"/>
    <property type="match status" value="1"/>
</dbReference>
<dbReference type="Gene3D" id="3.40.190.290">
    <property type="match status" value="1"/>
</dbReference>
<dbReference type="Gene3D" id="1.10.10.10">
    <property type="entry name" value="Winged helix-like DNA-binding domain superfamily/Winged helix DNA-binding domain"/>
    <property type="match status" value="1"/>
</dbReference>
<evidence type="ECO:0000313" key="7">
    <source>
        <dbReference type="Proteomes" id="UP001201549"/>
    </source>
</evidence>
<gene>
    <name evidence="6" type="ORF">L9G74_12925</name>
</gene>
<feature type="domain" description="HTH lysR-type" evidence="5">
    <location>
        <begin position="1"/>
        <end position="60"/>
    </location>
</feature>
<dbReference type="Pfam" id="PF00126">
    <property type="entry name" value="HTH_1"/>
    <property type="match status" value="1"/>
</dbReference>
<dbReference type="Proteomes" id="UP001201549">
    <property type="component" value="Unassembled WGS sequence"/>
</dbReference>
<keyword evidence="2" id="KW-0805">Transcription regulation</keyword>
<reference evidence="6 7" key="1">
    <citation type="submission" date="2022-02" db="EMBL/GenBank/DDBJ databases">
        <authorList>
            <person name="Zhuang L."/>
        </authorList>
    </citation>
    <scope>NUCLEOTIDE SEQUENCE [LARGE SCALE GENOMIC DNA]</scope>
    <source>
        <strain evidence="6 7">C32</strain>
    </source>
</reference>
<name>A0ABT2FLY9_9GAMM</name>
<proteinExistence type="inferred from homology"/>
<dbReference type="PANTHER" id="PTHR30537">
    <property type="entry name" value="HTH-TYPE TRANSCRIPTIONAL REGULATOR"/>
    <property type="match status" value="1"/>
</dbReference>
<keyword evidence="3" id="KW-0238">DNA-binding</keyword>
<protein>
    <submittedName>
        <fullName evidence="6">LysR family transcriptional regulator</fullName>
    </submittedName>
</protein>
<dbReference type="PROSITE" id="PS50931">
    <property type="entry name" value="HTH_LYSR"/>
    <property type="match status" value="1"/>
</dbReference>
<sequence>MNKLLRSMRVYTATVNLGSMKAAAEQLNMSTSAVSQQIQKMEQRAGVALLIRSTRTLTLTDVGQEIYDNCCRMLALAEQTEALLDNYKHQPTGVLKISAPAGFGSQMLSEPIRRLQASYPDIHLDLSLQDTAIDPVREGIDIAIQIGPLKDSSLFAHHLARWRVVLCVAPNYLVQHRRVLPNHPSQLVNWQRIGHSLIKNSYNTLYHPHLQGFELPPSQFDVNNMQSLQCFVADGLGYGALPEPDVINLLRQGQLLRVLPDWQLQECNAYALTRTKVMPPKVREALHILQSCFARYAQLLPTE</sequence>
<dbReference type="PANTHER" id="PTHR30537:SF30">
    <property type="entry name" value="TRANSCRIPTIONAL REGULATOR-RELATED"/>
    <property type="match status" value="1"/>
</dbReference>
<reference evidence="7" key="2">
    <citation type="submission" date="2023-07" db="EMBL/GenBank/DDBJ databases">
        <title>Shewanella mangrovi sp. nov., an acetaldehyde- degrading bacterium isolated from mangrove sediment.</title>
        <authorList>
            <person name="Liu Y."/>
        </authorList>
    </citation>
    <scope>NUCLEOTIDE SEQUENCE [LARGE SCALE GENOMIC DNA]</scope>
    <source>
        <strain evidence="7">C32</strain>
    </source>
</reference>
<evidence type="ECO:0000256" key="3">
    <source>
        <dbReference type="ARBA" id="ARBA00023125"/>
    </source>
</evidence>
<dbReference type="InterPro" id="IPR036390">
    <property type="entry name" value="WH_DNA-bd_sf"/>
</dbReference>
<keyword evidence="4" id="KW-0804">Transcription</keyword>
<evidence type="ECO:0000256" key="2">
    <source>
        <dbReference type="ARBA" id="ARBA00023015"/>
    </source>
</evidence>
<organism evidence="6 7">
    <name type="scientific">Shewanella electrica</name>
    <dbReference type="NCBI Taxonomy" id="515560"/>
    <lineage>
        <taxon>Bacteria</taxon>
        <taxon>Pseudomonadati</taxon>
        <taxon>Pseudomonadota</taxon>
        <taxon>Gammaproteobacteria</taxon>
        <taxon>Alteromonadales</taxon>
        <taxon>Shewanellaceae</taxon>
        <taxon>Shewanella</taxon>
    </lineage>
</organism>
<evidence type="ECO:0000313" key="6">
    <source>
        <dbReference type="EMBL" id="MCS4557349.1"/>
    </source>
</evidence>
<evidence type="ECO:0000256" key="1">
    <source>
        <dbReference type="ARBA" id="ARBA00009437"/>
    </source>
</evidence>
<dbReference type="SUPFAM" id="SSF46785">
    <property type="entry name" value="Winged helix' DNA-binding domain"/>
    <property type="match status" value="1"/>
</dbReference>
<dbReference type="InterPro" id="IPR000847">
    <property type="entry name" value="LysR_HTH_N"/>
</dbReference>
<accession>A0ABT2FLY9</accession>
<evidence type="ECO:0000259" key="5">
    <source>
        <dbReference type="PROSITE" id="PS50931"/>
    </source>
</evidence>
<dbReference type="RefSeq" id="WP_238896827.1">
    <property type="nucleotide sequence ID" value="NZ_JAKOGG010000008.1"/>
</dbReference>
<dbReference type="EMBL" id="JAKOGG010000008">
    <property type="protein sequence ID" value="MCS4557349.1"/>
    <property type="molecule type" value="Genomic_DNA"/>
</dbReference>